<keyword evidence="5" id="KW-0677">Repeat</keyword>
<dbReference type="PANTHER" id="PTHR14085:SF3">
    <property type="entry name" value="WD REPEAT-CONTAINING PROTEIN 46"/>
    <property type="match status" value="1"/>
</dbReference>
<dbReference type="EMBL" id="CAJVPS010027669">
    <property type="protein sequence ID" value="CAG8724574.1"/>
    <property type="molecule type" value="Genomic_DNA"/>
</dbReference>
<dbReference type="SUPFAM" id="SSF50978">
    <property type="entry name" value="WD40 repeat-like"/>
    <property type="match status" value="1"/>
</dbReference>
<feature type="compositionally biased region" description="Basic and acidic residues" evidence="9">
    <location>
        <begin position="276"/>
        <end position="293"/>
    </location>
</feature>
<feature type="non-terminal residue" evidence="11">
    <location>
        <position position="1"/>
    </location>
</feature>
<evidence type="ECO:0000313" key="12">
    <source>
        <dbReference type="Proteomes" id="UP000789508"/>
    </source>
</evidence>
<proteinExistence type="predicted"/>
<evidence type="ECO:0000256" key="1">
    <source>
        <dbReference type="ARBA" id="ARBA00004099"/>
    </source>
</evidence>
<feature type="region of interest" description="Disordered" evidence="9">
    <location>
        <begin position="276"/>
        <end position="367"/>
    </location>
</feature>
<evidence type="ECO:0000256" key="4">
    <source>
        <dbReference type="ARBA" id="ARBA00022574"/>
    </source>
</evidence>
<protein>
    <recommendedName>
        <fullName evidence="7">U three protein 7</fullName>
    </recommendedName>
</protein>
<dbReference type="GO" id="GO:0000462">
    <property type="term" value="P:maturation of SSU-rRNA from tricistronic rRNA transcript (SSU-rRNA, 5.8S rRNA, LSU-rRNA)"/>
    <property type="evidence" value="ECO:0007669"/>
    <property type="project" value="TreeGrafter"/>
</dbReference>
<feature type="compositionally biased region" description="Basic and acidic residues" evidence="9">
    <location>
        <begin position="323"/>
        <end position="356"/>
    </location>
</feature>
<feature type="non-terminal residue" evidence="11">
    <location>
        <position position="367"/>
    </location>
</feature>
<dbReference type="Proteomes" id="UP000789508">
    <property type="component" value="Unassembled WGS sequence"/>
</dbReference>
<dbReference type="InterPro" id="IPR040315">
    <property type="entry name" value="WDR46/Utp7"/>
</dbReference>
<dbReference type="InterPro" id="IPR015943">
    <property type="entry name" value="WD40/YVTN_repeat-like_dom_sf"/>
</dbReference>
<dbReference type="PROSITE" id="PS00678">
    <property type="entry name" value="WD_REPEATS_1"/>
    <property type="match status" value="1"/>
</dbReference>
<evidence type="ECO:0000256" key="7">
    <source>
        <dbReference type="ARBA" id="ARBA00076453"/>
    </source>
</evidence>
<feature type="domain" description="BING4 C-terminal" evidence="10">
    <location>
        <begin position="193"/>
        <end position="269"/>
    </location>
</feature>
<dbReference type="AlphaFoldDB" id="A0A9N9I7T0"/>
<dbReference type="Pfam" id="PF00400">
    <property type="entry name" value="WD40"/>
    <property type="match status" value="1"/>
</dbReference>
<dbReference type="GO" id="GO:0030686">
    <property type="term" value="C:90S preribosome"/>
    <property type="evidence" value="ECO:0007669"/>
    <property type="project" value="TreeGrafter"/>
</dbReference>
<dbReference type="InterPro" id="IPR036322">
    <property type="entry name" value="WD40_repeat_dom_sf"/>
</dbReference>
<evidence type="ECO:0000259" key="10">
    <source>
        <dbReference type="SMART" id="SM01033"/>
    </source>
</evidence>
<keyword evidence="4 8" id="KW-0853">WD repeat</keyword>
<dbReference type="InterPro" id="IPR012952">
    <property type="entry name" value="BING4_C_dom"/>
</dbReference>
<dbReference type="Gene3D" id="2.130.10.10">
    <property type="entry name" value="YVTN repeat-like/Quinoprotein amine dehydrogenase"/>
    <property type="match status" value="1"/>
</dbReference>
<dbReference type="SMART" id="SM01033">
    <property type="entry name" value="BING4CT"/>
    <property type="match status" value="1"/>
</dbReference>
<dbReference type="OrthoDB" id="10251154at2759"/>
<keyword evidence="12" id="KW-1185">Reference proteome</keyword>
<dbReference type="PANTHER" id="PTHR14085">
    <property type="entry name" value="WD-REPEAT PROTEIN BING4"/>
    <property type="match status" value="1"/>
</dbReference>
<keyword evidence="6" id="KW-0539">Nucleus</keyword>
<feature type="repeat" description="WD" evidence="8">
    <location>
        <begin position="112"/>
        <end position="153"/>
    </location>
</feature>
<name>A0A9N9I7T0_9GLOM</name>
<dbReference type="SMART" id="SM00320">
    <property type="entry name" value="WD40"/>
    <property type="match status" value="3"/>
</dbReference>
<comment type="caution">
    <text evidence="11">The sequence shown here is derived from an EMBL/GenBank/DDBJ whole genome shotgun (WGS) entry which is preliminary data.</text>
</comment>
<keyword evidence="3" id="KW-0698">rRNA processing</keyword>
<dbReference type="GO" id="GO:0032040">
    <property type="term" value="C:small-subunit processome"/>
    <property type="evidence" value="ECO:0007669"/>
    <property type="project" value="TreeGrafter"/>
</dbReference>
<accession>A0A9N9I7T0</accession>
<evidence type="ECO:0000256" key="5">
    <source>
        <dbReference type="ARBA" id="ARBA00022737"/>
    </source>
</evidence>
<comment type="subcellular location">
    <subcellularLocation>
        <location evidence="2">Nucleus</location>
        <location evidence="2">Nucleolus</location>
    </subcellularLocation>
</comment>
<dbReference type="PROSITE" id="PS50294">
    <property type="entry name" value="WD_REPEATS_REGION"/>
    <property type="match status" value="1"/>
</dbReference>
<evidence type="ECO:0000256" key="6">
    <source>
        <dbReference type="ARBA" id="ARBA00023242"/>
    </source>
</evidence>
<dbReference type="Pfam" id="PF08149">
    <property type="entry name" value="BING4CT"/>
    <property type="match status" value="1"/>
</dbReference>
<dbReference type="PROSITE" id="PS50082">
    <property type="entry name" value="WD_REPEATS_2"/>
    <property type="match status" value="1"/>
</dbReference>
<dbReference type="InterPro" id="IPR001680">
    <property type="entry name" value="WD40_rpt"/>
</dbReference>
<organism evidence="11 12">
    <name type="scientific">Ambispora leptoticha</name>
    <dbReference type="NCBI Taxonomy" id="144679"/>
    <lineage>
        <taxon>Eukaryota</taxon>
        <taxon>Fungi</taxon>
        <taxon>Fungi incertae sedis</taxon>
        <taxon>Mucoromycota</taxon>
        <taxon>Glomeromycotina</taxon>
        <taxon>Glomeromycetes</taxon>
        <taxon>Archaeosporales</taxon>
        <taxon>Ambisporaceae</taxon>
        <taxon>Ambispora</taxon>
    </lineage>
</organism>
<reference evidence="11" key="1">
    <citation type="submission" date="2021-06" db="EMBL/GenBank/DDBJ databases">
        <authorList>
            <person name="Kallberg Y."/>
            <person name="Tangrot J."/>
            <person name="Rosling A."/>
        </authorList>
    </citation>
    <scope>NUCLEOTIDE SEQUENCE</scope>
    <source>
        <strain evidence="11">FL130A</strain>
    </source>
</reference>
<comment type="function">
    <text evidence="1">Involved in nucleolar processing of pre-18S ribosomal RNA.</text>
</comment>
<dbReference type="FunFam" id="2.130.10.10:FF:000378">
    <property type="entry name" value="U3 small nucleolar RNA-associated protein 7"/>
    <property type="match status" value="1"/>
</dbReference>
<gene>
    <name evidence="11" type="ORF">ALEPTO_LOCUS12390</name>
</gene>
<sequence>WLHNEQYFAVAQKKYVYIYDQNGLEVHRLKRHIEPNRLEFLPYHFLLVSVGNAGWLKYQDTSTGKFVVELRTKLGKCDAMTQNPWNAIIHLGHANGTVTLWSPNMTTPLVKMLTHKGPVTALAIDRTGKYMATSGLDGQLKLWDIRTYKSLQEYFTTTPACSLSISQMGLLAVGWGPHISVWKDAFLQKQKSPYMTHIQRGTQLQDLHFCPYEDVLGFGHSQGISSLIIPEPNFDSLEANPFQTKKQRQEAEVRSLLEKIQPEMITLDPSFIGKMDRTPQELREKERMEREAEQTTGDMSKPRKKTRGKNSSLKRYLRKKNKNVIDEKRLQIEEKIARERQEREKRKRGELDHDKPFTALDRFGSDY</sequence>
<evidence type="ECO:0000313" key="11">
    <source>
        <dbReference type="EMBL" id="CAG8724574.1"/>
    </source>
</evidence>
<evidence type="ECO:0000256" key="2">
    <source>
        <dbReference type="ARBA" id="ARBA00004604"/>
    </source>
</evidence>
<evidence type="ECO:0000256" key="8">
    <source>
        <dbReference type="PROSITE-ProRule" id="PRU00221"/>
    </source>
</evidence>
<dbReference type="InterPro" id="IPR019775">
    <property type="entry name" value="WD40_repeat_CS"/>
</dbReference>
<evidence type="ECO:0000256" key="3">
    <source>
        <dbReference type="ARBA" id="ARBA00022552"/>
    </source>
</evidence>
<evidence type="ECO:0000256" key="9">
    <source>
        <dbReference type="SAM" id="MobiDB-lite"/>
    </source>
</evidence>